<sequence length="302" mass="32453">MKVCPKCGYANPEDSSFCMRCGSPLFNQPQLPPSQYPTNAQPSPYPYPPPRGGKFPLKAILASVLAVIVIVLVLVVVLPAFNGHGDPVSMAQSYYGGSWKEDLQASGTAVELNSGFYSVTFANGTKTTMTYSQLTQYFASTLNEYRSYISSFGSGSGYFVPTFSSFSYDAHPQKVYFTILNGTVDGQNTSIVMVGVYYNSTPNSISGDYNQLKEQISSCTRPLPVSTSTDGVSLAFGQNGNSYYFFFSLSNLANAGVQDVDYSSVGVYASFSQNQGIAVIFLGVSPSLSQAQGFSNVVQSNI</sequence>
<dbReference type="EMBL" id="AP018930">
    <property type="protein sequence ID" value="BBG25977.1"/>
    <property type="molecule type" value="Genomic_DNA"/>
</dbReference>
<reference evidence="3 5" key="2">
    <citation type="journal article" date="2020" name="Int. J. Syst. Evol. Microbiol.">
        <title>Sulfuracidifex tepidarius gen. nov., sp. nov. and transfer of Sulfolobus metallicus Huber and Stetter 1992 to the genus Sulfuracidifex as Sulfuracidifex metallicus comb. nov.</title>
        <authorList>
            <person name="Itoh T."/>
            <person name="Miura T."/>
            <person name="Sakai H.D."/>
            <person name="Kato S."/>
            <person name="Ohkuma M."/>
            <person name="Takashina T."/>
        </authorList>
    </citation>
    <scope>NUCLEOTIDE SEQUENCE [LARGE SCALE GENOMIC DNA]</scope>
    <source>
        <strain evidence="3 5">IC-006</strain>
        <strain evidence="4">IC-007</strain>
    </source>
</reference>
<evidence type="ECO:0000313" key="6">
    <source>
        <dbReference type="Proteomes" id="UP000325030"/>
    </source>
</evidence>
<keyword evidence="5" id="KW-1185">Reference proteome</keyword>
<evidence type="ECO:0000313" key="3">
    <source>
        <dbReference type="EMBL" id="BBG23228.1"/>
    </source>
</evidence>
<evidence type="ECO:0000313" key="5">
    <source>
        <dbReference type="Proteomes" id="UP000322983"/>
    </source>
</evidence>
<feature type="transmembrane region" description="Helical" evidence="1">
    <location>
        <begin position="59"/>
        <end position="81"/>
    </location>
</feature>
<dbReference type="KEGG" id="step:IC006_0512"/>
<protein>
    <recommendedName>
        <fullName evidence="2">Zinc-ribbon domain-containing protein</fullName>
    </recommendedName>
</protein>
<dbReference type="RefSeq" id="WP_149528283.1">
    <property type="nucleotide sequence ID" value="NZ_AP018929.1"/>
</dbReference>
<dbReference type="EMBL" id="AP018929">
    <property type="protein sequence ID" value="BBG23228.1"/>
    <property type="molecule type" value="Genomic_DNA"/>
</dbReference>
<gene>
    <name evidence="3" type="ORF">IC006_0512</name>
    <name evidence="4" type="ORF">IC007_0482</name>
</gene>
<evidence type="ECO:0000256" key="1">
    <source>
        <dbReference type="SAM" id="Phobius"/>
    </source>
</evidence>
<name>A0A510DST0_9CREN</name>
<dbReference type="Proteomes" id="UP000322983">
    <property type="component" value="Chromosome"/>
</dbReference>
<dbReference type="Pfam" id="PF13240">
    <property type="entry name" value="Zn_Ribbon_1"/>
    <property type="match status" value="1"/>
</dbReference>
<evidence type="ECO:0000259" key="2">
    <source>
        <dbReference type="Pfam" id="PF13240"/>
    </source>
</evidence>
<keyword evidence="1" id="KW-0812">Transmembrane</keyword>
<dbReference type="Proteomes" id="UP000325030">
    <property type="component" value="Chromosome"/>
</dbReference>
<dbReference type="AlphaFoldDB" id="A0A510DST0"/>
<dbReference type="InterPro" id="IPR038587">
    <property type="entry name" value="Ribosomal_eL40_sf"/>
</dbReference>
<accession>A0A510DST0</accession>
<proteinExistence type="predicted"/>
<dbReference type="GeneID" id="41716947"/>
<dbReference type="InterPro" id="IPR026870">
    <property type="entry name" value="Zinc_ribbon_dom"/>
</dbReference>
<dbReference type="Gene3D" id="4.10.1060.50">
    <property type="match status" value="1"/>
</dbReference>
<dbReference type="OrthoDB" id="44271at2157"/>
<accession>A0A510E0K9</accession>
<keyword evidence="1" id="KW-0472">Membrane</keyword>
<reference evidence="6" key="1">
    <citation type="submission" date="2018-09" db="EMBL/GenBank/DDBJ databases">
        <title>Complete Genome Sequencing of Sulfolobus sp. JCM 16834.</title>
        <authorList>
            <person name="Kato S."/>
            <person name="Itoh T."/>
            <person name="Ohkuma M."/>
        </authorList>
    </citation>
    <scope>NUCLEOTIDE SEQUENCE [LARGE SCALE GENOMIC DNA]</scope>
    <source>
        <strain evidence="6">IC-007</strain>
    </source>
</reference>
<evidence type="ECO:0000313" key="4">
    <source>
        <dbReference type="EMBL" id="BBG25977.1"/>
    </source>
</evidence>
<organism evidence="3 5">
    <name type="scientific">Sulfuracidifex tepidarius</name>
    <dbReference type="NCBI Taxonomy" id="1294262"/>
    <lineage>
        <taxon>Archaea</taxon>
        <taxon>Thermoproteota</taxon>
        <taxon>Thermoprotei</taxon>
        <taxon>Sulfolobales</taxon>
        <taxon>Sulfolobaceae</taxon>
        <taxon>Sulfuracidifex</taxon>
    </lineage>
</organism>
<keyword evidence="1" id="KW-1133">Transmembrane helix</keyword>
<feature type="domain" description="Zinc-ribbon" evidence="2">
    <location>
        <begin position="4"/>
        <end position="25"/>
    </location>
</feature>